<evidence type="ECO:0000313" key="4">
    <source>
        <dbReference type="EMBL" id="ADG98751.1"/>
    </source>
</evidence>
<evidence type="ECO:0000256" key="1">
    <source>
        <dbReference type="ARBA" id="ARBA00007362"/>
    </source>
</evidence>
<feature type="transmembrane region" description="Helical" evidence="2">
    <location>
        <begin position="147"/>
        <end position="165"/>
    </location>
</feature>
<feature type="transmembrane region" description="Helical" evidence="2">
    <location>
        <begin position="177"/>
        <end position="198"/>
    </location>
</feature>
<dbReference type="RefSeq" id="WP_013139201.1">
    <property type="nucleotide sequence ID" value="NC_014168.1"/>
</dbReference>
<sequence length="278" mass="27866">MLPILLALAGAVSYGVADFAGGMASRRSHVLRVVMLSAPASLAMAFLLTPLLGADFSGGAVVWGAVGGLASVAAFPLFYLSMAVGPMSVLSPISALTAAAIPVIAGVVFGESLTPRSGIGMALALVAVILVARGGESEGVLPSAQGLLLASGAGLAAAGQFLALHQAPHDSGLAPMVVGRAVSSFVLLVAAALAWPRIKSRPFAVLPSLAAGLLDEMANMFFLLGSRAGELSITTVIVALYPACTVLLAWLVLRERVARVQHVGLVLAAGAVSLLALG</sequence>
<feature type="domain" description="EamA" evidence="3">
    <location>
        <begin position="3"/>
        <end position="132"/>
    </location>
</feature>
<dbReference type="eggNOG" id="COG0697">
    <property type="taxonomic scope" value="Bacteria"/>
</dbReference>
<proteinExistence type="inferred from homology"/>
<feature type="transmembrane region" description="Helical" evidence="2">
    <location>
        <begin position="204"/>
        <end position="224"/>
    </location>
</feature>
<dbReference type="SUPFAM" id="SSF103481">
    <property type="entry name" value="Multidrug resistance efflux transporter EmrE"/>
    <property type="match status" value="2"/>
</dbReference>
<dbReference type="Gene3D" id="1.10.3730.20">
    <property type="match status" value="1"/>
</dbReference>
<keyword evidence="2" id="KW-0812">Transmembrane</keyword>
<evidence type="ECO:0000259" key="3">
    <source>
        <dbReference type="Pfam" id="PF00892"/>
    </source>
</evidence>
<dbReference type="Pfam" id="PF00892">
    <property type="entry name" value="EamA"/>
    <property type="match status" value="2"/>
</dbReference>
<gene>
    <name evidence="4" type="ordered locus">Srot_2301</name>
</gene>
<feature type="transmembrane region" description="Helical" evidence="2">
    <location>
        <begin position="60"/>
        <end position="83"/>
    </location>
</feature>
<dbReference type="OrthoDB" id="68076at2"/>
<keyword evidence="2" id="KW-0472">Membrane</keyword>
<name>D6ZAL5_SEGRD</name>
<dbReference type="PANTHER" id="PTHR22911:SF137">
    <property type="entry name" value="SOLUTE CARRIER FAMILY 35 MEMBER G2-RELATED"/>
    <property type="match status" value="1"/>
</dbReference>
<accession>D6ZAL5</accession>
<keyword evidence="2" id="KW-1133">Transmembrane helix</keyword>
<dbReference type="AlphaFoldDB" id="D6ZAL5"/>
<dbReference type="InterPro" id="IPR000620">
    <property type="entry name" value="EamA_dom"/>
</dbReference>
<dbReference type="HOGENOM" id="CLU_082109_0_0_11"/>
<dbReference type="InterPro" id="IPR037185">
    <property type="entry name" value="EmrE-like"/>
</dbReference>
<dbReference type="Proteomes" id="UP000002247">
    <property type="component" value="Chromosome"/>
</dbReference>
<dbReference type="EMBL" id="CP001958">
    <property type="protein sequence ID" value="ADG98751.1"/>
    <property type="molecule type" value="Genomic_DNA"/>
</dbReference>
<dbReference type="PANTHER" id="PTHR22911">
    <property type="entry name" value="ACYL-MALONYL CONDENSING ENZYME-RELATED"/>
    <property type="match status" value="1"/>
</dbReference>
<feature type="transmembrane region" description="Helical" evidence="2">
    <location>
        <begin position="259"/>
        <end position="277"/>
    </location>
</feature>
<dbReference type="KEGG" id="srt:Srot_2301"/>
<comment type="similarity">
    <text evidence="1">Belongs to the EamA transporter family.</text>
</comment>
<evidence type="ECO:0000256" key="2">
    <source>
        <dbReference type="SAM" id="Phobius"/>
    </source>
</evidence>
<protein>
    <recommendedName>
        <fullName evidence="3">EamA domain-containing protein</fullName>
    </recommendedName>
</protein>
<feature type="transmembrane region" description="Helical" evidence="2">
    <location>
        <begin position="231"/>
        <end position="253"/>
    </location>
</feature>
<organism evidence="4 5">
    <name type="scientific">Segniliparus rotundus (strain ATCC BAA-972 / CDC 1076 / CIP 108378 / DSM 44985 / JCM 13578)</name>
    <dbReference type="NCBI Taxonomy" id="640132"/>
    <lineage>
        <taxon>Bacteria</taxon>
        <taxon>Bacillati</taxon>
        <taxon>Actinomycetota</taxon>
        <taxon>Actinomycetes</taxon>
        <taxon>Mycobacteriales</taxon>
        <taxon>Segniliparaceae</taxon>
        <taxon>Segniliparus</taxon>
    </lineage>
</organism>
<keyword evidence="5" id="KW-1185">Reference proteome</keyword>
<dbReference type="GO" id="GO:0016020">
    <property type="term" value="C:membrane"/>
    <property type="evidence" value="ECO:0007669"/>
    <property type="project" value="InterPro"/>
</dbReference>
<evidence type="ECO:0000313" key="5">
    <source>
        <dbReference type="Proteomes" id="UP000002247"/>
    </source>
</evidence>
<feature type="transmembrane region" description="Helical" evidence="2">
    <location>
        <begin position="33"/>
        <end position="53"/>
    </location>
</feature>
<dbReference type="STRING" id="640132.Srot_2301"/>
<feature type="transmembrane region" description="Helical" evidence="2">
    <location>
        <begin position="117"/>
        <end position="135"/>
    </location>
</feature>
<feature type="domain" description="EamA" evidence="3">
    <location>
        <begin position="146"/>
        <end position="275"/>
    </location>
</feature>
<reference evidence="4 5" key="1">
    <citation type="journal article" date="2010" name="Stand. Genomic Sci.">
        <title>Complete genome sequence of Segniliparus rotundus type strain (CDC 1076).</title>
        <authorList>
            <person name="Sikorski J."/>
            <person name="Lapidus A."/>
            <person name="Copeland A."/>
            <person name="Misra M."/>
            <person name="Glavina Del Rio T."/>
            <person name="Nolan M."/>
            <person name="Lucas S."/>
            <person name="Chen F."/>
            <person name="Tice H."/>
            <person name="Cheng J.F."/>
            <person name="Jando M."/>
            <person name="Schneider S."/>
            <person name="Bruce D."/>
            <person name="Goodwin L."/>
            <person name="Pitluck S."/>
            <person name="Liolios K."/>
            <person name="Mikhailova N."/>
            <person name="Pati A."/>
            <person name="Ivanova N."/>
            <person name="Mavromatis K."/>
            <person name="Chen A."/>
            <person name="Palaniappan K."/>
            <person name="Chertkov O."/>
            <person name="Land M."/>
            <person name="Hauser L."/>
            <person name="Chang Y.J."/>
            <person name="Jeffries C.D."/>
            <person name="Brettin T."/>
            <person name="Detter J.C."/>
            <person name="Han C."/>
            <person name="Rohde M."/>
            <person name="Goker M."/>
            <person name="Bristow J."/>
            <person name="Eisen J.A."/>
            <person name="Markowitz V."/>
            <person name="Hugenholtz P."/>
            <person name="Kyrpides N.C."/>
            <person name="Klenk H.P."/>
        </authorList>
    </citation>
    <scope>NUCLEOTIDE SEQUENCE [LARGE SCALE GENOMIC DNA]</scope>
    <source>
        <strain evidence="5">ATCC BAA-972 / CDC 1076 / CIP 108378 / DSM 44985 / JCM 13578</strain>
    </source>
</reference>
<feature type="transmembrane region" description="Helical" evidence="2">
    <location>
        <begin position="89"/>
        <end position="110"/>
    </location>
</feature>